<keyword evidence="1" id="KW-1133">Transmembrane helix</keyword>
<keyword evidence="1" id="KW-0812">Transmembrane</keyword>
<reference evidence="2" key="2">
    <citation type="submission" date="2012-12" db="EMBL/GenBank/DDBJ databases">
        <authorList>
            <person name="Lang B.F."/>
        </authorList>
    </citation>
    <scope>NUCLEOTIDE SEQUENCE</scope>
    <source>
        <strain evidence="2">ATCC 30864</strain>
    </source>
</reference>
<keyword evidence="2" id="KW-0496">Mitochondrion</keyword>
<reference evidence="2" key="1">
    <citation type="journal article" date="2008" name="Mol. Biol. Evol.">
        <title>A phylogenomic investigation into the origin of metazoa.</title>
        <authorList>
            <person name="Ruiz-Trillo I."/>
            <person name="Roger A.J."/>
            <person name="Burger G."/>
            <person name="Gray M.W."/>
            <person name="Lang B.F."/>
        </authorList>
    </citation>
    <scope>NUCLEOTIDE SEQUENCE</scope>
    <source>
        <strain evidence="2">ATCC 30864</strain>
    </source>
</reference>
<feature type="transmembrane region" description="Helical" evidence="1">
    <location>
        <begin position="123"/>
        <end position="144"/>
    </location>
</feature>
<dbReference type="AlphaFoldDB" id="M1JEV4"/>
<accession>M1JEV4</accession>
<feature type="transmembrane region" description="Helical" evidence="1">
    <location>
        <begin position="67"/>
        <end position="85"/>
    </location>
</feature>
<name>M1JEV4_9EUKA</name>
<dbReference type="EMBL" id="KC573038">
    <property type="protein sequence ID" value="AGE93623.1"/>
    <property type="molecule type" value="Genomic_DNA"/>
</dbReference>
<protein>
    <submittedName>
        <fullName evidence="2">Uncharacterized protein</fullName>
    </submittedName>
</protein>
<gene>
    <name evidence="2" type="primary">orf227</name>
</gene>
<sequence length="227" mass="27157">MYELMIITFSFLTEWEIIFQYLMKEENIREYIGYILIMVYIIPFTLLKYNEVLDNQSQRPIKQITQIALITTLTIGYIFLSIIDVPVLYKILLTGICNIIILNVLQHFFETSLLKQQPKTQKILILITYNIILYYFTCYVVYLVQQIDIWKLIHNIQGQNIIENISLYFKDETWSLSIIFIIHGLSIHILLITIMVYLSNVLTTIFKYLISQWNNNRQMRAKNKSRY</sequence>
<feature type="transmembrane region" description="Helical" evidence="1">
    <location>
        <begin position="174"/>
        <end position="198"/>
    </location>
</feature>
<feature type="transmembrane region" description="Helical" evidence="1">
    <location>
        <begin position="31"/>
        <end position="47"/>
    </location>
</feature>
<organism evidence="2">
    <name type="scientific">Capsaspora owczarzaki</name>
    <dbReference type="NCBI Taxonomy" id="192875"/>
    <lineage>
        <taxon>Eukaryota</taxon>
        <taxon>Filasterea</taxon>
        <taxon>Capsaspora</taxon>
    </lineage>
</organism>
<evidence type="ECO:0000313" key="2">
    <source>
        <dbReference type="EMBL" id="AGE93623.1"/>
    </source>
</evidence>
<proteinExistence type="predicted"/>
<keyword evidence="1" id="KW-0472">Membrane</keyword>
<feature type="transmembrane region" description="Helical" evidence="1">
    <location>
        <begin position="91"/>
        <end position="111"/>
    </location>
</feature>
<geneLocation type="mitochondrion" evidence="2"/>
<evidence type="ECO:0000256" key="1">
    <source>
        <dbReference type="SAM" id="Phobius"/>
    </source>
</evidence>